<reference evidence="2" key="2">
    <citation type="submission" date="2021-12" db="EMBL/GenBank/DDBJ databases">
        <title>Resequencing data analysis of finger millet.</title>
        <authorList>
            <person name="Hatakeyama M."/>
            <person name="Aluri S."/>
            <person name="Balachadran M.T."/>
            <person name="Sivarajan S.R."/>
            <person name="Poveda L."/>
            <person name="Shimizu-Inatsugi R."/>
            <person name="Schlapbach R."/>
            <person name="Sreeman S.M."/>
            <person name="Shimizu K.K."/>
        </authorList>
    </citation>
    <scope>NUCLEOTIDE SEQUENCE</scope>
</reference>
<organism evidence="2 3">
    <name type="scientific">Eleusine coracana subsp. coracana</name>
    <dbReference type="NCBI Taxonomy" id="191504"/>
    <lineage>
        <taxon>Eukaryota</taxon>
        <taxon>Viridiplantae</taxon>
        <taxon>Streptophyta</taxon>
        <taxon>Embryophyta</taxon>
        <taxon>Tracheophyta</taxon>
        <taxon>Spermatophyta</taxon>
        <taxon>Magnoliopsida</taxon>
        <taxon>Liliopsida</taxon>
        <taxon>Poales</taxon>
        <taxon>Poaceae</taxon>
        <taxon>PACMAD clade</taxon>
        <taxon>Chloridoideae</taxon>
        <taxon>Cynodonteae</taxon>
        <taxon>Eleusininae</taxon>
        <taxon>Eleusine</taxon>
    </lineage>
</organism>
<protein>
    <submittedName>
        <fullName evidence="2">Uncharacterized protein</fullName>
    </submittedName>
</protein>
<evidence type="ECO:0000313" key="2">
    <source>
        <dbReference type="EMBL" id="GJN19319.1"/>
    </source>
</evidence>
<name>A0AAV5E7H3_ELECO</name>
<feature type="region of interest" description="Disordered" evidence="1">
    <location>
        <begin position="230"/>
        <end position="252"/>
    </location>
</feature>
<feature type="compositionally biased region" description="Basic and acidic residues" evidence="1">
    <location>
        <begin position="242"/>
        <end position="252"/>
    </location>
</feature>
<dbReference type="EMBL" id="BQKI01000074">
    <property type="protein sequence ID" value="GJN19319.1"/>
    <property type="molecule type" value="Genomic_DNA"/>
</dbReference>
<dbReference type="Proteomes" id="UP001054889">
    <property type="component" value="Unassembled WGS sequence"/>
</dbReference>
<sequence length="252" mass="27931">MTRDLVRLYEDWEKQQRSEVYGLRSGGWRPVAGPVPSHAARGLDAGRSPVFLNGFFYWHIDIDSNIRFSGQKEADSFISTPEPILSLSIDTEQIGWVRPPEQRTQRGFRLTELWTGSGSPATSWSLRCRISLASLPAPMREELGRGIFMLPLASSFGGKILLASSCHDVHAYDPEKNSADVVFSMGYFMKAPPGDAVSLVNIALHEESVTSGWNRTVSGDDAGQLLKMKIGSTQRGCQTRRPAREGRSWSSL</sequence>
<gene>
    <name evidence="2" type="primary">gb06582</name>
    <name evidence="2" type="ORF">PR202_gb06582</name>
</gene>
<accession>A0AAV5E7H3</accession>
<reference evidence="2" key="1">
    <citation type="journal article" date="2018" name="DNA Res.">
        <title>Multiple hybrid de novo genome assembly of finger millet, an orphan allotetraploid crop.</title>
        <authorList>
            <person name="Hatakeyama M."/>
            <person name="Aluri S."/>
            <person name="Balachadran M.T."/>
            <person name="Sivarajan S.R."/>
            <person name="Patrignani A."/>
            <person name="Gruter S."/>
            <person name="Poveda L."/>
            <person name="Shimizu-Inatsugi R."/>
            <person name="Baeten J."/>
            <person name="Francoijs K.J."/>
            <person name="Nataraja K.N."/>
            <person name="Reddy Y.A.N."/>
            <person name="Phadnis S."/>
            <person name="Ravikumar R.L."/>
            <person name="Schlapbach R."/>
            <person name="Sreeman S.M."/>
            <person name="Shimizu K.K."/>
        </authorList>
    </citation>
    <scope>NUCLEOTIDE SEQUENCE</scope>
</reference>
<evidence type="ECO:0000313" key="3">
    <source>
        <dbReference type="Proteomes" id="UP001054889"/>
    </source>
</evidence>
<comment type="caution">
    <text evidence="2">The sequence shown here is derived from an EMBL/GenBank/DDBJ whole genome shotgun (WGS) entry which is preliminary data.</text>
</comment>
<dbReference type="AlphaFoldDB" id="A0AAV5E7H3"/>
<proteinExistence type="predicted"/>
<evidence type="ECO:0000256" key="1">
    <source>
        <dbReference type="SAM" id="MobiDB-lite"/>
    </source>
</evidence>
<keyword evidence="3" id="KW-1185">Reference proteome</keyword>